<evidence type="ECO:0000313" key="1">
    <source>
        <dbReference type="EMBL" id="KKL60366.1"/>
    </source>
</evidence>
<organism evidence="1">
    <name type="scientific">marine sediment metagenome</name>
    <dbReference type="NCBI Taxonomy" id="412755"/>
    <lineage>
        <taxon>unclassified sequences</taxon>
        <taxon>metagenomes</taxon>
        <taxon>ecological metagenomes</taxon>
    </lineage>
</organism>
<proteinExistence type="predicted"/>
<comment type="caution">
    <text evidence="1">The sequence shown here is derived from an EMBL/GenBank/DDBJ whole genome shotgun (WGS) entry which is preliminary data.</text>
</comment>
<gene>
    <name evidence="1" type="ORF">LCGC14_2206070</name>
</gene>
<protein>
    <recommendedName>
        <fullName evidence="2">Aldehyde ferredoxin oxidoreductase C-terminal domain-containing protein</fullName>
    </recommendedName>
</protein>
<accession>A0A0F9E2L7</accession>
<sequence>DTKTGIPTDETLKRLGLDFVTGNLKPTGGKKK</sequence>
<evidence type="ECO:0008006" key="2">
    <source>
        <dbReference type="Google" id="ProtNLM"/>
    </source>
</evidence>
<dbReference type="EMBL" id="LAZR01029172">
    <property type="protein sequence ID" value="KKL60366.1"/>
    <property type="molecule type" value="Genomic_DNA"/>
</dbReference>
<dbReference type="AlphaFoldDB" id="A0A0F9E2L7"/>
<name>A0A0F9E2L7_9ZZZZ</name>
<feature type="non-terminal residue" evidence="1">
    <location>
        <position position="1"/>
    </location>
</feature>
<reference evidence="1" key="1">
    <citation type="journal article" date="2015" name="Nature">
        <title>Complex archaea that bridge the gap between prokaryotes and eukaryotes.</title>
        <authorList>
            <person name="Spang A."/>
            <person name="Saw J.H."/>
            <person name="Jorgensen S.L."/>
            <person name="Zaremba-Niedzwiedzka K."/>
            <person name="Martijn J."/>
            <person name="Lind A.E."/>
            <person name="van Eijk R."/>
            <person name="Schleper C."/>
            <person name="Guy L."/>
            <person name="Ettema T.J."/>
        </authorList>
    </citation>
    <scope>NUCLEOTIDE SEQUENCE</scope>
</reference>